<dbReference type="AlphaFoldDB" id="A0A0F9FT94"/>
<evidence type="ECO:0000313" key="1">
    <source>
        <dbReference type="EMBL" id="KKL81521.1"/>
    </source>
</evidence>
<proteinExistence type="predicted"/>
<protein>
    <recommendedName>
        <fullName evidence="2">PKD domain-containing protein</fullName>
    </recommendedName>
</protein>
<name>A0A0F9FT94_9ZZZZ</name>
<reference evidence="1" key="1">
    <citation type="journal article" date="2015" name="Nature">
        <title>Complex archaea that bridge the gap between prokaryotes and eukaryotes.</title>
        <authorList>
            <person name="Spang A."/>
            <person name="Saw J.H."/>
            <person name="Jorgensen S.L."/>
            <person name="Zaremba-Niedzwiedzka K."/>
            <person name="Martijn J."/>
            <person name="Lind A.E."/>
            <person name="van Eijk R."/>
            <person name="Schleper C."/>
            <person name="Guy L."/>
            <person name="Ettema T.J."/>
        </authorList>
    </citation>
    <scope>NUCLEOTIDE SEQUENCE</scope>
</reference>
<organism evidence="1">
    <name type="scientific">marine sediment metagenome</name>
    <dbReference type="NCBI Taxonomy" id="412755"/>
    <lineage>
        <taxon>unclassified sequences</taxon>
        <taxon>metagenomes</taxon>
        <taxon>ecological metagenomes</taxon>
    </lineage>
</organism>
<accession>A0A0F9FT94</accession>
<gene>
    <name evidence="1" type="ORF">LCGC14_1993930</name>
</gene>
<dbReference type="EMBL" id="LAZR01022536">
    <property type="protein sequence ID" value="KKL81521.1"/>
    <property type="molecule type" value="Genomic_DNA"/>
</dbReference>
<sequence>LAIEDRLTSVNGSLGPFIINLYETLNFTYSYTDNLTSTSITNLDTQSYSYTGTASDGGSLVYDSNKEVYYINGIFDTANLFSGNYTFTITFDKENYTSQVVVVSLVITFIAVDYRTNLTLISQNPSNFLTDIYWRDNVTISFNFKTKYQSDPQELAHPTTISLQFLDDSFTTVGSPINLINYNISMGNYSYTFNTSQFILIGGESYYINILASKTGWTPPAPLLIPFNVQSVSTDLTIHNYTTGTELPSYTLTEYWNQTLGLTIYFRESISSDPITNAAVTYSWAFGSGQLSPDGFNGPGYYSFFFDTGNATEVGTYTITILAVKQNFTNGVPSPSLIITIINRPTLLRPTGSNSSDSVIFISEKIYALETEYFEFNYTDVFTSEIIKNAVASYNWQKLDGIGVPIPGENKIGTLNESAGNIYILDLDTELMEVGEYFILITLDKLNYELRSSVFSLIIEDRITIINGSLGPFSINMGVAMNFTFSYTDNLTSTSVTNLDTQSYTYNGTASGAGSLGYDPTDEVYYLNNLTASLLNGTYTITFTLDKENYTSQVVVVSLVITFVNTDYKTFLTFISQNPSNLLTDIFWRENVTISFNFTSRFQLETINLAHPTTISLQFLDESLDAVGLSINLIIYNTSIGNYTYTFNTSQFSFIGDESYWMRISASLFNLTEWTPPTPLLIFFKVHSVLTDLTIHNYTTGTEFPSYTLTEYWNQTFGIIFYFKELISSSAITNAAVTYVWAFGS</sequence>
<evidence type="ECO:0008006" key="2">
    <source>
        <dbReference type="Google" id="ProtNLM"/>
    </source>
</evidence>
<feature type="non-terminal residue" evidence="1">
    <location>
        <position position="745"/>
    </location>
</feature>
<feature type="non-terminal residue" evidence="1">
    <location>
        <position position="1"/>
    </location>
</feature>
<comment type="caution">
    <text evidence="1">The sequence shown here is derived from an EMBL/GenBank/DDBJ whole genome shotgun (WGS) entry which is preliminary data.</text>
</comment>